<dbReference type="NCBIfam" id="TIGR01466">
    <property type="entry name" value="cobJ_cbiH"/>
    <property type="match status" value="1"/>
</dbReference>
<dbReference type="PANTHER" id="PTHR47036">
    <property type="entry name" value="COBALT-FACTOR III C(17)-METHYLTRANSFERASE-RELATED"/>
    <property type="match status" value="1"/>
</dbReference>
<dbReference type="Gene3D" id="3.30.950.10">
    <property type="entry name" value="Methyltransferase, Cobalt-precorrin-4 Transmethylase, Domain 2"/>
    <property type="match status" value="2"/>
</dbReference>
<dbReference type="Pfam" id="PF00590">
    <property type="entry name" value="TP_methylase"/>
    <property type="match status" value="2"/>
</dbReference>
<dbReference type="InterPro" id="IPR006364">
    <property type="entry name" value="CobI/CbiL/CobIJ_dom"/>
</dbReference>
<dbReference type="RefSeq" id="WP_346174186.1">
    <property type="nucleotide sequence ID" value="NZ_BAAASD010000006.1"/>
</dbReference>
<accession>A0ABN3FSG4</accession>
<evidence type="ECO:0000256" key="5">
    <source>
        <dbReference type="ARBA" id="ARBA00022679"/>
    </source>
</evidence>
<dbReference type="InterPro" id="IPR035996">
    <property type="entry name" value="4pyrrol_Methylase_sf"/>
</dbReference>
<keyword evidence="3" id="KW-0169">Cobalamin biosynthesis</keyword>
<dbReference type="Proteomes" id="UP001500253">
    <property type="component" value="Unassembled WGS sequence"/>
</dbReference>
<name>A0ABN3FSG4_9ACTN</name>
<dbReference type="PANTHER" id="PTHR47036:SF1">
    <property type="entry name" value="COBALT-FACTOR III C(17)-METHYLTRANSFERASE-RELATED"/>
    <property type="match status" value="1"/>
</dbReference>
<keyword evidence="6" id="KW-0949">S-adenosyl-L-methionine</keyword>
<comment type="similarity">
    <text evidence="2">Belongs to the precorrin methyltransferase family.</text>
</comment>
<protein>
    <submittedName>
        <fullName evidence="8">Precorrin-2 C(20)-methyltransferase</fullName>
    </submittedName>
</protein>
<comment type="pathway">
    <text evidence="1">Cofactor biosynthesis; adenosylcobalamin biosynthesis.</text>
</comment>
<dbReference type="InterPro" id="IPR014776">
    <property type="entry name" value="4pyrrole_Mease_sub2"/>
</dbReference>
<feature type="domain" description="Tetrapyrrole methylase" evidence="7">
    <location>
        <begin position="13"/>
        <end position="223"/>
    </location>
</feature>
<organism evidence="8 9">
    <name type="scientific">Streptomyces cuspidosporus</name>
    <dbReference type="NCBI Taxonomy" id="66882"/>
    <lineage>
        <taxon>Bacteria</taxon>
        <taxon>Bacillati</taxon>
        <taxon>Actinomycetota</taxon>
        <taxon>Actinomycetes</taxon>
        <taxon>Kitasatosporales</taxon>
        <taxon>Streptomycetaceae</taxon>
        <taxon>Streptomyces</taxon>
    </lineage>
</organism>
<evidence type="ECO:0000313" key="8">
    <source>
        <dbReference type="EMBL" id="GAA2336359.1"/>
    </source>
</evidence>
<evidence type="ECO:0000259" key="7">
    <source>
        <dbReference type="Pfam" id="PF00590"/>
    </source>
</evidence>
<dbReference type="SUPFAM" id="SSF53790">
    <property type="entry name" value="Tetrapyrrole methylase"/>
    <property type="match status" value="2"/>
</dbReference>
<dbReference type="Gene3D" id="3.40.1010.10">
    <property type="entry name" value="Cobalt-precorrin-4 Transmethylase, Domain 1"/>
    <property type="match status" value="2"/>
</dbReference>
<evidence type="ECO:0000256" key="6">
    <source>
        <dbReference type="ARBA" id="ARBA00022691"/>
    </source>
</evidence>
<dbReference type="EMBL" id="BAAASD010000006">
    <property type="protein sequence ID" value="GAA2336359.1"/>
    <property type="molecule type" value="Genomic_DNA"/>
</dbReference>
<evidence type="ECO:0000313" key="9">
    <source>
        <dbReference type="Proteomes" id="UP001500253"/>
    </source>
</evidence>
<comment type="caution">
    <text evidence="8">The sequence shown here is derived from an EMBL/GenBank/DDBJ whole genome shotgun (WGS) entry which is preliminary data.</text>
</comment>
<evidence type="ECO:0000256" key="2">
    <source>
        <dbReference type="ARBA" id="ARBA00005879"/>
    </source>
</evidence>
<reference evidence="8 9" key="1">
    <citation type="journal article" date="2019" name="Int. J. Syst. Evol. Microbiol.">
        <title>The Global Catalogue of Microorganisms (GCM) 10K type strain sequencing project: providing services to taxonomists for standard genome sequencing and annotation.</title>
        <authorList>
            <consortium name="The Broad Institute Genomics Platform"/>
            <consortium name="The Broad Institute Genome Sequencing Center for Infectious Disease"/>
            <person name="Wu L."/>
            <person name="Ma J."/>
        </authorList>
    </citation>
    <scope>NUCLEOTIDE SEQUENCE [LARGE SCALE GENOMIC DNA]</scope>
    <source>
        <strain evidence="8 9">JCM 4316</strain>
    </source>
</reference>
<dbReference type="InterPro" id="IPR014777">
    <property type="entry name" value="4pyrrole_Mease_sub1"/>
</dbReference>
<dbReference type="InterPro" id="IPR051810">
    <property type="entry name" value="Precorrin_MeTrfase"/>
</dbReference>
<keyword evidence="9" id="KW-1185">Reference proteome</keyword>
<evidence type="ECO:0000256" key="3">
    <source>
        <dbReference type="ARBA" id="ARBA00022573"/>
    </source>
</evidence>
<proteinExistence type="inferred from homology"/>
<keyword evidence="5" id="KW-0808">Transferase</keyword>
<dbReference type="CDD" id="cd11646">
    <property type="entry name" value="Precorrin_3B_C17_MT"/>
    <property type="match status" value="1"/>
</dbReference>
<evidence type="ECO:0000256" key="1">
    <source>
        <dbReference type="ARBA" id="ARBA00004953"/>
    </source>
</evidence>
<dbReference type="InterPro" id="IPR012382">
    <property type="entry name" value="CobI/CbiL"/>
</dbReference>
<feature type="domain" description="Tetrapyrrole methylase" evidence="7">
    <location>
        <begin position="258"/>
        <end position="464"/>
    </location>
</feature>
<gene>
    <name evidence="8" type="ORF">GCM10010246_20800</name>
</gene>
<dbReference type="InterPro" id="IPR000878">
    <property type="entry name" value="4pyrrol_Mease"/>
</dbReference>
<dbReference type="NCBIfam" id="NF004647">
    <property type="entry name" value="PRK05990.1"/>
    <property type="match status" value="1"/>
</dbReference>
<sequence>MSEQQQDKAPKGRLYGVGLGPGDPSLMTVRAVEVIAEADVVAYHSARHGRSIARSIAERHLRPDHIEERLIYPVTTETTDHPGGYRGAMEEFYADAAARLAAHLDAGRTVAVLAEGDPLFYGSYMHMHKRLADRYPTEVIPGVTSVSAAAARLGTPLVEGEEVLTVLPGTLPEDELTARLATTDAAAVMKLGRTFPAVRRALERSGRLAEARYVERATMSAERDAPLAEVDPASVPYFSVAVLPSRIGAKAPAHRGEVVVVGLGPAGPMWLTPEARGELAAAEDLVGYTTYLDRVPARPGQRRHASDNKVEAERAEFALDLARRGRRVAVVSSGDPGVFAMATAVLEAAAEDPYREVPVRVVPGMTAAHAAAARAGAPLGHDYAVISLSDRLKPWEVIAERLRAAAAADLVLALYNPGSRSRIWQVGKARELLLEHRAPDTPVVLGRDVGGPEERIRVVRLADLDPSQVDMRTILLIGSSQTRTTRRTDGTEVVWTPRRYPER</sequence>
<dbReference type="NCBIfam" id="TIGR01467">
    <property type="entry name" value="cobI_cbiL"/>
    <property type="match status" value="1"/>
</dbReference>
<evidence type="ECO:0000256" key="4">
    <source>
        <dbReference type="ARBA" id="ARBA00022603"/>
    </source>
</evidence>
<dbReference type="PROSITE" id="PS00839">
    <property type="entry name" value="SUMT_1"/>
    <property type="match status" value="1"/>
</dbReference>
<dbReference type="CDD" id="cd11645">
    <property type="entry name" value="Precorrin_2_C20_MT"/>
    <property type="match status" value="1"/>
</dbReference>
<dbReference type="InterPro" id="IPR003043">
    <property type="entry name" value="Uropor_MeTrfase_CS"/>
</dbReference>
<dbReference type="InterPro" id="IPR006363">
    <property type="entry name" value="Cbl_synth_CobJ/CibH_dom"/>
</dbReference>
<keyword evidence="4" id="KW-0489">Methyltransferase</keyword>